<name>S2L016_LITA3</name>
<feature type="domain" description="Methyltransferase" evidence="1">
    <location>
        <begin position="183"/>
        <end position="293"/>
    </location>
</feature>
<dbReference type="eggNOG" id="COG2230">
    <property type="taxonomic scope" value="Bacteria"/>
</dbReference>
<dbReference type="InterPro" id="IPR053173">
    <property type="entry name" value="SAM-binding_MTase"/>
</dbReference>
<evidence type="ECO:0000259" key="2">
    <source>
        <dbReference type="Pfam" id="PF21320"/>
    </source>
</evidence>
<dbReference type="SUPFAM" id="SSF46785">
    <property type="entry name" value="Winged helix' DNA-binding domain"/>
    <property type="match status" value="1"/>
</dbReference>
<organism evidence="3 4">
    <name type="scientific">Litchfieldella anticariensis (strain DSM 16096 / CECT 5854 / CIP 108499 / LMG 22089 / FP35)</name>
    <name type="common">Halomonas anticariensis</name>
    <dbReference type="NCBI Taxonomy" id="1121939"/>
    <lineage>
        <taxon>Bacteria</taxon>
        <taxon>Pseudomonadati</taxon>
        <taxon>Pseudomonadota</taxon>
        <taxon>Gammaproteobacteria</taxon>
        <taxon>Oceanospirillales</taxon>
        <taxon>Halomonadaceae</taxon>
        <taxon>Litchfieldella</taxon>
    </lineage>
</organism>
<dbReference type="EMBL" id="ASTJ01000036">
    <property type="protein sequence ID" value="EPC00994.1"/>
    <property type="molecule type" value="Genomic_DNA"/>
</dbReference>
<dbReference type="Pfam" id="PF13847">
    <property type="entry name" value="Methyltransf_31"/>
    <property type="match status" value="1"/>
</dbReference>
<keyword evidence="4" id="KW-1185">Reference proteome</keyword>
<dbReference type="AlphaFoldDB" id="S2L016"/>
<protein>
    <submittedName>
        <fullName evidence="3">Uncharacterized protein</fullName>
    </submittedName>
</protein>
<feature type="domain" description="S-adenosylmethionine-dependent methyltransferase Rv2258c-like winged HTH" evidence="2">
    <location>
        <begin position="37"/>
        <end position="109"/>
    </location>
</feature>
<dbReference type="Pfam" id="PF21320">
    <property type="entry name" value="WHD_Rv2258c"/>
    <property type="match status" value="1"/>
</dbReference>
<dbReference type="CDD" id="cd02440">
    <property type="entry name" value="AdoMet_MTases"/>
    <property type="match status" value="1"/>
</dbReference>
<evidence type="ECO:0000313" key="4">
    <source>
        <dbReference type="Proteomes" id="UP000014463"/>
    </source>
</evidence>
<dbReference type="SUPFAM" id="SSF53335">
    <property type="entry name" value="S-adenosyl-L-methionine-dependent methyltransferases"/>
    <property type="match status" value="1"/>
</dbReference>
<dbReference type="Proteomes" id="UP000014463">
    <property type="component" value="Unassembled WGS sequence"/>
</dbReference>
<dbReference type="STRING" id="1121939.L861_10505"/>
<dbReference type="RefSeq" id="WP_016417684.1">
    <property type="nucleotide sequence ID" value="NZ_KE332392.1"/>
</dbReference>
<evidence type="ECO:0000259" key="1">
    <source>
        <dbReference type="Pfam" id="PF13847"/>
    </source>
</evidence>
<dbReference type="InterPro" id="IPR025714">
    <property type="entry name" value="Methyltranfer_dom"/>
</dbReference>
<dbReference type="Gene3D" id="3.40.50.150">
    <property type="entry name" value="Vaccinia Virus protein VP39"/>
    <property type="match status" value="1"/>
</dbReference>
<dbReference type="PATRIC" id="fig|1121939.11.peg.3167"/>
<dbReference type="PANTHER" id="PTHR45128">
    <property type="entry name" value="METHYLTRANSFERASE TYPE 11"/>
    <property type="match status" value="1"/>
</dbReference>
<dbReference type="InterPro" id="IPR036390">
    <property type="entry name" value="WH_DNA-bd_sf"/>
</dbReference>
<accession>S2L016</accession>
<dbReference type="PANTHER" id="PTHR45128:SF1">
    <property type="entry name" value="S-ADENOSYLMETHIONINE-DEPENDENT METHYLTRANSFERASE RV2258C"/>
    <property type="match status" value="1"/>
</dbReference>
<dbReference type="InterPro" id="IPR029063">
    <property type="entry name" value="SAM-dependent_MTases_sf"/>
</dbReference>
<evidence type="ECO:0000313" key="3">
    <source>
        <dbReference type="EMBL" id="EPC00994.1"/>
    </source>
</evidence>
<comment type="caution">
    <text evidence="3">The sequence shown here is derived from an EMBL/GenBank/DDBJ whole genome shotgun (WGS) entry which is preliminary data.</text>
</comment>
<sequence length="369" mass="40918">MCDIIAPPTSTTTTTTTTHHDVDAFEARLLHALNESGLMLLMSIGHRTGLYETLAGQPPMTSHELAERASLDERYVREWLGGMVVGGIVEIDPNTHRYWLPEAHATLLTDRGPFNLAVYSQFFGLLGAVEDDIVRCFREGGGVPYSRYPRFHEIMASDSAQTVLPALFDDILPMSPGLIARLESGIRVLDCACGRGRALLMMAERFPASRFTGYDLSQEAVAWGQAHATEAGLDNLRFEVRDLSDFDTTAEPEAFDLITTFDGIHDQAKPLNLLRGIRRSLAPNGVYIAQDIHASSHHHQDRDHPLGTLLYAVSVTHCMTVSLAQGGEGLGTMWGRERALEYFHKAGFSDVQVHQLEHDVQNDYFVCRP</sequence>
<proteinExistence type="predicted"/>
<reference evidence="3 4" key="1">
    <citation type="journal article" date="2013" name="Genome Announc.">
        <title>Draft genome sequence of the moderately halophilic gammaproteobacterium Halomonas anticariensis FP35.</title>
        <authorList>
            <person name="Tahrioui A."/>
            <person name="Quesada E."/>
            <person name="Llamas I."/>
        </authorList>
    </citation>
    <scope>NUCLEOTIDE SEQUENCE [LARGE SCALE GENOMIC DNA]</scope>
    <source>
        <strain evidence="4">DSM 16096 / CECT 5854 / LMG 22089 / FP35</strain>
    </source>
</reference>
<dbReference type="InterPro" id="IPR048711">
    <property type="entry name" value="WHD_Rv2258c"/>
</dbReference>
<gene>
    <name evidence="3" type="ORF">L861_10505</name>
</gene>
<dbReference type="OrthoDB" id="9801363at2"/>